<feature type="domain" description="2Fe-2S ferredoxin-type" evidence="6">
    <location>
        <begin position="5"/>
        <end position="81"/>
    </location>
</feature>
<dbReference type="EMBL" id="AUZY01013125">
    <property type="protein sequence ID" value="EQD26551.1"/>
    <property type="molecule type" value="Genomic_DNA"/>
</dbReference>
<evidence type="ECO:0000313" key="7">
    <source>
        <dbReference type="EMBL" id="EQD26551.1"/>
    </source>
</evidence>
<dbReference type="InterPro" id="IPR051452">
    <property type="entry name" value="Diverse_Oxidoreductases"/>
</dbReference>
<comment type="caution">
    <text evidence="7">The sequence shown here is derived from an EMBL/GenBank/DDBJ whole genome shotgun (WGS) entry which is preliminary data.</text>
</comment>
<evidence type="ECO:0000259" key="6">
    <source>
        <dbReference type="PROSITE" id="PS51085"/>
    </source>
</evidence>
<dbReference type="InterPro" id="IPR002888">
    <property type="entry name" value="2Fe-2S-bd"/>
</dbReference>
<dbReference type="GO" id="GO:0051537">
    <property type="term" value="F:2 iron, 2 sulfur cluster binding"/>
    <property type="evidence" value="ECO:0007669"/>
    <property type="project" value="UniProtKB-KW"/>
</dbReference>
<evidence type="ECO:0000256" key="5">
    <source>
        <dbReference type="ARBA" id="ARBA00023014"/>
    </source>
</evidence>
<evidence type="ECO:0000256" key="1">
    <source>
        <dbReference type="ARBA" id="ARBA00022714"/>
    </source>
</evidence>
<proteinExistence type="predicted"/>
<dbReference type="SUPFAM" id="SSF47741">
    <property type="entry name" value="CO dehydrogenase ISP C-domain like"/>
    <property type="match status" value="1"/>
</dbReference>
<organism evidence="7">
    <name type="scientific">mine drainage metagenome</name>
    <dbReference type="NCBI Taxonomy" id="410659"/>
    <lineage>
        <taxon>unclassified sequences</taxon>
        <taxon>metagenomes</taxon>
        <taxon>ecological metagenomes</taxon>
    </lineage>
</organism>
<accession>T0XUU9</accession>
<dbReference type="GO" id="GO:0046872">
    <property type="term" value="F:metal ion binding"/>
    <property type="evidence" value="ECO:0007669"/>
    <property type="project" value="UniProtKB-KW"/>
</dbReference>
<keyword evidence="4" id="KW-0408">Iron</keyword>
<evidence type="ECO:0000256" key="3">
    <source>
        <dbReference type="ARBA" id="ARBA00023002"/>
    </source>
</evidence>
<dbReference type="Gene3D" id="1.10.150.120">
    <property type="entry name" value="[2Fe-2S]-binding domain"/>
    <property type="match status" value="1"/>
</dbReference>
<dbReference type="InterPro" id="IPR036884">
    <property type="entry name" value="2Fe-2S-bd_dom_sf"/>
</dbReference>
<protein>
    <submittedName>
        <fullName evidence="7">4-hydroxybenzoyl-CoA reductase, gamma subunit</fullName>
    </submittedName>
</protein>
<evidence type="ECO:0000256" key="4">
    <source>
        <dbReference type="ARBA" id="ARBA00023004"/>
    </source>
</evidence>
<name>T0XUU9_9ZZZZ</name>
<dbReference type="FunFam" id="1.10.150.120:FF:000003">
    <property type="entry name" value="Carbon monoxide dehydrogenase, small subunit"/>
    <property type="match status" value="1"/>
</dbReference>
<evidence type="ECO:0000256" key="2">
    <source>
        <dbReference type="ARBA" id="ARBA00022723"/>
    </source>
</evidence>
<dbReference type="Pfam" id="PF01799">
    <property type="entry name" value="Fer2_2"/>
    <property type="match status" value="1"/>
</dbReference>
<dbReference type="Pfam" id="PF00111">
    <property type="entry name" value="Fer2"/>
    <property type="match status" value="1"/>
</dbReference>
<dbReference type="SUPFAM" id="SSF54292">
    <property type="entry name" value="2Fe-2S ferredoxin-like"/>
    <property type="match status" value="1"/>
</dbReference>
<dbReference type="InterPro" id="IPR012675">
    <property type="entry name" value="Beta-grasp_dom_sf"/>
</dbReference>
<dbReference type="PROSITE" id="PS51085">
    <property type="entry name" value="2FE2S_FER_2"/>
    <property type="match status" value="1"/>
</dbReference>
<reference evidence="7" key="1">
    <citation type="submission" date="2013-08" db="EMBL/GenBank/DDBJ databases">
        <authorList>
            <person name="Mendez C."/>
            <person name="Richter M."/>
            <person name="Ferrer M."/>
            <person name="Sanchez J."/>
        </authorList>
    </citation>
    <scope>NUCLEOTIDE SEQUENCE</scope>
</reference>
<dbReference type="PANTHER" id="PTHR44379">
    <property type="entry name" value="OXIDOREDUCTASE WITH IRON-SULFUR SUBUNIT"/>
    <property type="match status" value="1"/>
</dbReference>
<dbReference type="FunFam" id="3.10.20.30:FF:000020">
    <property type="entry name" value="Xanthine dehydrogenase iron-sulfur subunit"/>
    <property type="match status" value="1"/>
</dbReference>
<dbReference type="GO" id="GO:0016491">
    <property type="term" value="F:oxidoreductase activity"/>
    <property type="evidence" value="ECO:0007669"/>
    <property type="project" value="UniProtKB-KW"/>
</dbReference>
<gene>
    <name evidence="7" type="ORF">B1B_19540</name>
</gene>
<keyword evidence="1" id="KW-0001">2Fe-2S</keyword>
<dbReference type="Gene3D" id="3.10.20.30">
    <property type="match status" value="1"/>
</dbReference>
<keyword evidence="2" id="KW-0479">Metal-binding</keyword>
<sequence length="162" mass="17242">MTRSVPLRLRVNGVPLERSIPSNRILLDLLREDLNLTGTKRGCDLGTCGCCTVLLDGVPTLSCLTLAKLVEGTEVTTVEGLGEHGELTALQRAFVERGATQCGFCTPGFLMTATALLRDHPTVSRKEIQEALSGNLCRCTGYVKIIEAVEAASRSGASPSLP</sequence>
<dbReference type="InterPro" id="IPR001041">
    <property type="entry name" value="2Fe-2S_ferredoxin-type"/>
</dbReference>
<keyword evidence="5" id="KW-0411">Iron-sulfur</keyword>
<dbReference type="InterPro" id="IPR036010">
    <property type="entry name" value="2Fe-2S_ferredoxin-like_sf"/>
</dbReference>
<reference evidence="7" key="2">
    <citation type="journal article" date="2014" name="ISME J.">
        <title>Microbial stratification in low pH oxic and suboxic macroscopic growths along an acid mine drainage.</title>
        <authorList>
            <person name="Mendez-Garcia C."/>
            <person name="Mesa V."/>
            <person name="Sprenger R.R."/>
            <person name="Richter M."/>
            <person name="Diez M.S."/>
            <person name="Solano J."/>
            <person name="Bargiela R."/>
            <person name="Golyshina O.V."/>
            <person name="Manteca A."/>
            <person name="Ramos J.L."/>
            <person name="Gallego J.R."/>
            <person name="Llorente I."/>
            <person name="Martins Dos Santos V.A."/>
            <person name="Jensen O.N."/>
            <person name="Pelaez A.I."/>
            <person name="Sanchez J."/>
            <person name="Ferrer M."/>
        </authorList>
    </citation>
    <scope>NUCLEOTIDE SEQUENCE</scope>
</reference>
<dbReference type="AlphaFoldDB" id="T0XUU9"/>
<dbReference type="PANTHER" id="PTHR44379:SF8">
    <property type="entry name" value="XANTHINE DEHYDROGENASE IRON-SULFUR-BINDING SUBUNIT XDHC-RELATED"/>
    <property type="match status" value="1"/>
</dbReference>
<keyword evidence="3" id="KW-0560">Oxidoreductase</keyword>